<name>A0A447SS00_AVIVO</name>
<dbReference type="InterPro" id="IPR037126">
    <property type="entry name" value="PdaC/RsiV-like_sf"/>
</dbReference>
<dbReference type="EMBL" id="LR134167">
    <property type="protein sequence ID" value="VEB24670.1"/>
    <property type="molecule type" value="Genomic_DNA"/>
</dbReference>
<keyword evidence="1" id="KW-0175">Coiled coil</keyword>
<sequence length="296" mass="34597">MNKTVLALSFSAIFLLSACDDKQVAELQQKLQHAEKMQQSQLQEISQLKNELNAQKSLFPALQVEISPLFQKEETLTLKNTDSTATIKVSVSMPETHIEWLDELLRQYWERYAQNEKADDEQKPSQMSKEQLRQGIAQIYKDYHEESLTTETIGKEFSISPYYLGQRQNWVGFKVDNYTYEGGAHGLGWTDYLNIDVQQKTLITLEKLVSQENQPTLRNVLWKVYTQDLEQGEEPFTSLEDFYISPEFYFDQEGIHFVYPPYALNSYAEGERTLDLYWGQTEIDLLNPEYVKPWLK</sequence>
<dbReference type="Gene3D" id="3.90.640.20">
    <property type="entry name" value="Heat-shock cognate protein, ATPase"/>
    <property type="match status" value="1"/>
</dbReference>
<gene>
    <name evidence="3" type="ORF">NCTC3438_01640</name>
</gene>
<dbReference type="KEGG" id="avt:NCTC3438_01640"/>
<protein>
    <submittedName>
        <fullName evidence="3">Protein of uncharacterized function (DUF3298)</fullName>
    </submittedName>
</protein>
<dbReference type="InterPro" id="IPR021729">
    <property type="entry name" value="DUF3298"/>
</dbReference>
<dbReference type="AlphaFoldDB" id="A0A447SS00"/>
<feature type="domain" description="DUF3298" evidence="2">
    <location>
        <begin position="214"/>
        <end position="276"/>
    </location>
</feature>
<accession>A0A447SS00</accession>
<evidence type="ECO:0000259" key="2">
    <source>
        <dbReference type="Pfam" id="PF11738"/>
    </source>
</evidence>
<evidence type="ECO:0000313" key="4">
    <source>
        <dbReference type="Proteomes" id="UP000268198"/>
    </source>
</evidence>
<dbReference type="Proteomes" id="UP000268198">
    <property type="component" value="Chromosome"/>
</dbReference>
<organism evidence="3 4">
    <name type="scientific">Avibacterium volantium</name>
    <name type="common">Pasteurella volantium</name>
    <dbReference type="NCBI Taxonomy" id="762"/>
    <lineage>
        <taxon>Bacteria</taxon>
        <taxon>Pseudomonadati</taxon>
        <taxon>Pseudomonadota</taxon>
        <taxon>Gammaproteobacteria</taxon>
        <taxon>Pasteurellales</taxon>
        <taxon>Pasteurellaceae</taxon>
        <taxon>Avibacterium</taxon>
    </lineage>
</organism>
<dbReference type="PROSITE" id="PS51257">
    <property type="entry name" value="PROKAR_LIPOPROTEIN"/>
    <property type="match status" value="1"/>
</dbReference>
<dbReference type="Gene3D" id="3.30.565.40">
    <property type="entry name" value="Fervidobacterium nodosum Rt17-B1 like"/>
    <property type="match status" value="1"/>
</dbReference>
<proteinExistence type="predicted"/>
<evidence type="ECO:0000313" key="3">
    <source>
        <dbReference type="EMBL" id="VEB24670.1"/>
    </source>
</evidence>
<dbReference type="Pfam" id="PF11738">
    <property type="entry name" value="DUF3298"/>
    <property type="match status" value="1"/>
</dbReference>
<feature type="coiled-coil region" evidence="1">
    <location>
        <begin position="24"/>
        <end position="58"/>
    </location>
</feature>
<dbReference type="RefSeq" id="WP_126372782.1">
    <property type="nucleotide sequence ID" value="NZ_LR134167.1"/>
</dbReference>
<dbReference type="OrthoDB" id="6697831at2"/>
<evidence type="ECO:0000256" key="1">
    <source>
        <dbReference type="SAM" id="Coils"/>
    </source>
</evidence>
<reference evidence="3 4" key="1">
    <citation type="submission" date="2018-12" db="EMBL/GenBank/DDBJ databases">
        <authorList>
            <consortium name="Pathogen Informatics"/>
        </authorList>
    </citation>
    <scope>NUCLEOTIDE SEQUENCE [LARGE SCALE GENOMIC DNA]</scope>
    <source>
        <strain evidence="3 4">NCTC3438</strain>
    </source>
</reference>
<keyword evidence="4" id="KW-1185">Reference proteome</keyword>